<dbReference type="InterPro" id="IPR050580">
    <property type="entry name" value="2H_phosphoesterase_YjcG-like"/>
</dbReference>
<dbReference type="InterPro" id="IPR009097">
    <property type="entry name" value="Cyclic_Pdiesterase"/>
</dbReference>
<dbReference type="GO" id="GO:0016874">
    <property type="term" value="F:ligase activity"/>
    <property type="evidence" value="ECO:0007669"/>
    <property type="project" value="UniProtKB-KW"/>
</dbReference>
<dbReference type="NCBIfam" id="NF010223">
    <property type="entry name" value="PRK13679.1"/>
    <property type="match status" value="1"/>
</dbReference>
<evidence type="ECO:0000313" key="2">
    <source>
        <dbReference type="Proteomes" id="UP000243605"/>
    </source>
</evidence>
<keyword evidence="2" id="KW-1185">Reference proteome</keyword>
<dbReference type="Proteomes" id="UP000243605">
    <property type="component" value="Unassembled WGS sequence"/>
</dbReference>
<dbReference type="SUPFAM" id="SSF55144">
    <property type="entry name" value="LigT-like"/>
    <property type="match status" value="1"/>
</dbReference>
<gene>
    <name evidence="1" type="ORF">SAMN05192557_1328</name>
</gene>
<dbReference type="OrthoDB" id="1524661at2"/>
<reference evidence="1 2" key="1">
    <citation type="submission" date="2016-10" db="EMBL/GenBank/DDBJ databases">
        <authorList>
            <person name="Varghese N."/>
            <person name="Submissions S."/>
        </authorList>
    </citation>
    <scope>NUCLEOTIDE SEQUENCE [LARGE SCALE GENOMIC DNA]</scope>
    <source>
        <strain evidence="1 2">IBRC-M10081</strain>
    </source>
</reference>
<dbReference type="Pfam" id="PF13563">
    <property type="entry name" value="2_5_RNA_ligase2"/>
    <property type="match status" value="1"/>
</dbReference>
<dbReference type="Gene3D" id="3.90.1140.10">
    <property type="entry name" value="Cyclic phosphodiesterase"/>
    <property type="match status" value="1"/>
</dbReference>
<evidence type="ECO:0000313" key="1">
    <source>
        <dbReference type="EMBL" id="SEW02945.1"/>
    </source>
</evidence>
<accession>A0A662Z3X0</accession>
<dbReference type="AlphaFoldDB" id="A0A662Z3X0"/>
<sequence>MNLGIVLFPSKELQDKVNEYRMRYDAHFALIPPHITIKDEFEIDPADKDKVIEYVKDVAKNHSPVEVVIKKVSSFEPTSHVIYFKVNKNDEIVALYDALNDGDFYGVNKHPFVPHLTIGQKFSSVQEHDDVYSTLKMVGIEHTETIDALTLCQREDDGEWKVLESFKLEK</sequence>
<organism evidence="1 2">
    <name type="scientific">Aliicoccus persicus</name>
    <dbReference type="NCBI Taxonomy" id="930138"/>
    <lineage>
        <taxon>Bacteria</taxon>
        <taxon>Bacillati</taxon>
        <taxon>Bacillota</taxon>
        <taxon>Bacilli</taxon>
        <taxon>Bacillales</taxon>
        <taxon>Staphylococcaceae</taxon>
        <taxon>Aliicoccus</taxon>
    </lineage>
</organism>
<keyword evidence="1" id="KW-0436">Ligase</keyword>
<dbReference type="RefSeq" id="WP_091475045.1">
    <property type="nucleotide sequence ID" value="NZ_FOIT01000003.1"/>
</dbReference>
<protein>
    <submittedName>
        <fullName evidence="1">2'-5' RNA ligase</fullName>
    </submittedName>
</protein>
<dbReference type="EMBL" id="FOIT01000003">
    <property type="protein sequence ID" value="SEW02945.1"/>
    <property type="molecule type" value="Genomic_DNA"/>
</dbReference>
<proteinExistence type="predicted"/>
<name>A0A662Z3X0_9STAP</name>
<dbReference type="PANTHER" id="PTHR40037:SF1">
    <property type="entry name" value="PHOSPHOESTERASE SAOUHSC_00951-RELATED"/>
    <property type="match status" value="1"/>
</dbReference>
<dbReference type="PANTHER" id="PTHR40037">
    <property type="entry name" value="PHOSPHOESTERASE YJCG-RELATED"/>
    <property type="match status" value="1"/>
</dbReference>